<keyword evidence="1" id="KW-0614">Plasmid</keyword>
<keyword evidence="2" id="KW-1185">Reference proteome</keyword>
<reference evidence="1 2" key="1">
    <citation type="submission" date="2018-03" db="EMBL/GenBank/DDBJ databases">
        <title>Genome sequencing of Simplicispira sp.</title>
        <authorList>
            <person name="Kim S.-J."/>
            <person name="Heo J."/>
            <person name="Kwon S.-W."/>
        </authorList>
    </citation>
    <scope>NUCLEOTIDE SEQUENCE [LARGE SCALE GENOMIC DNA]</scope>
    <source>
        <strain evidence="1 2">SC1-8</strain>
        <plasmid evidence="1 2">unnamed1</plasmid>
    </source>
</reference>
<evidence type="ECO:0000313" key="1">
    <source>
        <dbReference type="EMBL" id="AVO43481.1"/>
    </source>
</evidence>
<dbReference type="RefSeq" id="WP_106448429.1">
    <property type="nucleotide sequence ID" value="NZ_CP027670.1"/>
</dbReference>
<dbReference type="OrthoDB" id="9969360at2"/>
<evidence type="ECO:0000313" key="2">
    <source>
        <dbReference type="Proteomes" id="UP000239326"/>
    </source>
</evidence>
<dbReference type="KEGG" id="simp:C6571_18835"/>
<organism evidence="1 2">
    <name type="scientific">Simplicispira suum</name>
    <dbReference type="NCBI Taxonomy" id="2109915"/>
    <lineage>
        <taxon>Bacteria</taxon>
        <taxon>Pseudomonadati</taxon>
        <taxon>Pseudomonadota</taxon>
        <taxon>Betaproteobacteria</taxon>
        <taxon>Burkholderiales</taxon>
        <taxon>Comamonadaceae</taxon>
        <taxon>Simplicispira</taxon>
    </lineage>
</organism>
<proteinExistence type="predicted"/>
<dbReference type="EMBL" id="CP027670">
    <property type="protein sequence ID" value="AVO43481.1"/>
    <property type="molecule type" value="Genomic_DNA"/>
</dbReference>
<name>A0A2S0N681_9BURK</name>
<accession>A0A2S0N681</accession>
<geneLocation type="plasmid" evidence="1 2">
    <name>unnamed1</name>
</geneLocation>
<dbReference type="Proteomes" id="UP000239326">
    <property type="component" value="Plasmid unnamed1"/>
</dbReference>
<sequence length="59" mass="7108">MSKIREYDFPNAVIKRLNDGTYREYPKWTIISVRRSRQYVAEALLELRKFRSAMKGRAK</sequence>
<protein>
    <submittedName>
        <fullName evidence="1">Uncharacterized protein</fullName>
    </submittedName>
</protein>
<dbReference type="AlphaFoldDB" id="A0A2S0N681"/>
<gene>
    <name evidence="1" type="ORF">C6571_18835</name>
</gene>